<dbReference type="EMBL" id="AP012217">
    <property type="protein sequence ID" value="BAO41083.1"/>
    <property type="molecule type" value="Genomic_DNA"/>
</dbReference>
<feature type="region of interest" description="Disordered" evidence="1">
    <location>
        <begin position="255"/>
        <end position="274"/>
    </location>
</feature>
<gene>
    <name evidence="4" type="primary">DRN1</name>
    <name evidence="4" type="ORF">KLMA_50429</name>
</gene>
<dbReference type="GeneID" id="34717030"/>
<dbReference type="GO" id="GO:0071014">
    <property type="term" value="C:post-mRNA release spliceosomal complex"/>
    <property type="evidence" value="ECO:0007669"/>
    <property type="project" value="TreeGrafter"/>
</dbReference>
<accession>W0TDE3</accession>
<evidence type="ECO:0000259" key="2">
    <source>
        <dbReference type="Pfam" id="PF04676"/>
    </source>
</evidence>
<evidence type="ECO:0000256" key="1">
    <source>
        <dbReference type="SAM" id="MobiDB-lite"/>
    </source>
</evidence>
<protein>
    <submittedName>
        <fullName evidence="4">CWF19-like protein DRN1</fullName>
    </submittedName>
</protein>
<feature type="domain" description="Cwf19-like protein C-terminal" evidence="2">
    <location>
        <begin position="450"/>
        <end position="537"/>
    </location>
</feature>
<dbReference type="CDD" id="cd07380">
    <property type="entry name" value="MPP_CWF19_N"/>
    <property type="match status" value="1"/>
</dbReference>
<dbReference type="KEGG" id="kmx:KLMA_50429"/>
<proteinExistence type="predicted"/>
<dbReference type="Proteomes" id="UP000065495">
    <property type="component" value="Chromosome 5"/>
</dbReference>
<organism evidence="4 5">
    <name type="scientific">Kluyveromyces marxianus (strain DMKU3-1042 / BCC 29191 / NBRC 104275)</name>
    <name type="common">Yeast</name>
    <name type="synonym">Candida kefyr</name>
    <dbReference type="NCBI Taxonomy" id="1003335"/>
    <lineage>
        <taxon>Eukaryota</taxon>
        <taxon>Fungi</taxon>
        <taxon>Dikarya</taxon>
        <taxon>Ascomycota</taxon>
        <taxon>Saccharomycotina</taxon>
        <taxon>Saccharomycetes</taxon>
        <taxon>Saccharomycetales</taxon>
        <taxon>Saccharomycetaceae</taxon>
        <taxon>Kluyveromyces</taxon>
    </lineage>
</organism>
<dbReference type="AlphaFoldDB" id="W0TDE3"/>
<dbReference type="Pfam" id="PF04676">
    <property type="entry name" value="CwfJ_C_2"/>
    <property type="match status" value="1"/>
</dbReference>
<evidence type="ECO:0000259" key="3">
    <source>
        <dbReference type="Pfam" id="PF04677"/>
    </source>
</evidence>
<reference evidence="4 5" key="1">
    <citation type="journal article" date="2015" name="Biotechnol. Biofuels">
        <title>Genetic basis of the highly efficient yeast Kluyveromyces marxianus: complete genome sequence and transcriptome analyses.</title>
        <authorList>
            <person name="Lertwattanasakul N."/>
            <person name="Kosaka T."/>
            <person name="Hosoyama A."/>
            <person name="Suzuki Y."/>
            <person name="Rodrussamee N."/>
            <person name="Matsutani M."/>
            <person name="Murata M."/>
            <person name="Fujimoto N."/>
            <person name="Suprayogi"/>
            <person name="Tsuchikane K."/>
            <person name="Limtong S."/>
            <person name="Fujita N."/>
            <person name="Yamada M."/>
        </authorList>
    </citation>
    <scope>NUCLEOTIDE SEQUENCE [LARGE SCALE GENOMIC DNA]</scope>
    <source>
        <strain evidence="5">DMKU3-1042 / BCC 29191 / NBRC 104275</strain>
    </source>
</reference>
<dbReference type="GO" id="GO:0061632">
    <property type="term" value="F:RNA lariat debranching enzyme activator activity"/>
    <property type="evidence" value="ECO:0007669"/>
    <property type="project" value="TreeGrafter"/>
</dbReference>
<dbReference type="InterPro" id="IPR006768">
    <property type="entry name" value="Cwf19-like_C_dom-1"/>
</dbReference>
<dbReference type="InterPro" id="IPR006767">
    <property type="entry name" value="Cwf19-like_C_dom-2"/>
</dbReference>
<dbReference type="InterPro" id="IPR040194">
    <property type="entry name" value="Cwf19-like"/>
</dbReference>
<evidence type="ECO:0000313" key="4">
    <source>
        <dbReference type="EMBL" id="BAO41083.1"/>
    </source>
</evidence>
<feature type="domain" description="Cwf19-like C-terminal" evidence="3">
    <location>
        <begin position="274"/>
        <end position="414"/>
    </location>
</feature>
<name>W0TDE3_KLUMD</name>
<sequence>MLKVLTLNAGEDSLLDVLAVANSLHSKSGPFACALIMGDVPSSSSDAELKDQEMLLPTYICGGSRQVEGKDNGSFEMNENLTLLNGFGFLKLASGLRVAYMADCGCVGDAKARLQVVEEFERVSSLESCDILLSHDWSDAISARENVLLGEATASGQGQGQGQGLVDQIAKMLKPKYHFSGQNKKQFFELDPFCWDHAHSNGQEHDHVCRFINVAQFKSGSKWAYAFKIRLQNGPEYIPDNLIDNPYAAAELANNKKRSLEEEESSTSNTTKKKTAKQILPADCRFCLSNSKLNDHMIIAISKSSYLTIAKGPLSTPTDTMNFSGHCLIIPIEHIPKLNPETNQEDSTNSSTTTTTTFNFADSPLNLDMLRFESSIAEMFFKRFDMSTLVFEINSTNAIHFHKQLLPIPKYLIANFTNALHRQVHLNNEKYKGNAKLEFREYQGFNNDEYLSLVNDPKTNYFQFTIRETATSEPRVFISTFKKDDRIDLQFGRRVAAFLLKQPKRTRWDSKECLQSKQEEEQEVTEFQRAYKEYDFTMQ</sequence>
<dbReference type="OrthoDB" id="444325at2759"/>
<dbReference type="VEuPathDB" id="FungiDB:KLMA_50429"/>
<dbReference type="GO" id="GO:0000398">
    <property type="term" value="P:mRNA splicing, via spliceosome"/>
    <property type="evidence" value="ECO:0007669"/>
    <property type="project" value="TreeGrafter"/>
</dbReference>
<dbReference type="PANTHER" id="PTHR12072">
    <property type="entry name" value="CWF19, CELL CYCLE CONTROL PROTEIN"/>
    <property type="match status" value="1"/>
</dbReference>
<dbReference type="PANTHER" id="PTHR12072:SF4">
    <property type="entry name" value="CWF19-LIKE PROTEIN 1"/>
    <property type="match status" value="1"/>
</dbReference>
<dbReference type="Pfam" id="PF04677">
    <property type="entry name" value="CwfJ_C_1"/>
    <property type="match status" value="1"/>
</dbReference>
<evidence type="ECO:0000313" key="5">
    <source>
        <dbReference type="Proteomes" id="UP000065495"/>
    </source>
</evidence>
<dbReference type="RefSeq" id="XP_022676888.1">
    <property type="nucleotide sequence ID" value="XM_022820423.1"/>
</dbReference>